<keyword evidence="1 8" id="KW-0444">Lipid biosynthesis</keyword>
<comment type="similarity">
    <text evidence="8">Belongs to the P-Pant transferase superfamily. AcpS family.</text>
</comment>
<keyword evidence="7 8" id="KW-0275">Fatty acid biosynthesis</keyword>
<feature type="domain" description="4'-phosphopantetheinyl transferase" evidence="9">
    <location>
        <begin position="4"/>
        <end position="84"/>
    </location>
</feature>
<dbReference type="InterPro" id="IPR037143">
    <property type="entry name" value="4-PPantetheinyl_Trfase_dom_sf"/>
</dbReference>
<keyword evidence="3 8" id="KW-0479">Metal-binding</keyword>
<keyword evidence="8" id="KW-0963">Cytoplasm</keyword>
<dbReference type="EC" id="2.7.8.7" evidence="8"/>
<dbReference type="Gene3D" id="3.90.470.20">
    <property type="entry name" value="4'-phosphopantetheinyl transferase domain"/>
    <property type="match status" value="1"/>
</dbReference>
<evidence type="ECO:0000256" key="7">
    <source>
        <dbReference type="ARBA" id="ARBA00023160"/>
    </source>
</evidence>
<dbReference type="SUPFAM" id="SSF56214">
    <property type="entry name" value="4'-phosphopantetheinyl transferase"/>
    <property type="match status" value="1"/>
</dbReference>
<dbReference type="EMBL" id="JACHHK010000001">
    <property type="protein sequence ID" value="MBB5182355.1"/>
    <property type="molecule type" value="Genomic_DNA"/>
</dbReference>
<dbReference type="HAMAP" id="MF_00101">
    <property type="entry name" value="AcpS"/>
    <property type="match status" value="1"/>
</dbReference>
<evidence type="ECO:0000256" key="3">
    <source>
        <dbReference type="ARBA" id="ARBA00022723"/>
    </source>
</evidence>
<dbReference type="InterPro" id="IPR002582">
    <property type="entry name" value="ACPS"/>
</dbReference>
<comment type="caution">
    <text evidence="10">The sequence shown here is derived from an EMBL/GenBank/DDBJ whole genome shotgun (WGS) entry which is preliminary data.</text>
</comment>
<evidence type="ECO:0000313" key="10">
    <source>
        <dbReference type="EMBL" id="MBB5182355.1"/>
    </source>
</evidence>
<dbReference type="NCBIfam" id="TIGR00516">
    <property type="entry name" value="acpS"/>
    <property type="match status" value="1"/>
</dbReference>
<keyword evidence="11" id="KW-1185">Reference proteome</keyword>
<dbReference type="GO" id="GO:0008897">
    <property type="term" value="F:holo-[acyl-carrier-protein] synthase activity"/>
    <property type="evidence" value="ECO:0007669"/>
    <property type="project" value="UniProtKB-UniRule"/>
</dbReference>
<dbReference type="RefSeq" id="WP_183326947.1">
    <property type="nucleotide sequence ID" value="NZ_JACHHK010000001.1"/>
</dbReference>
<name>A0A7W8CVI3_9FIRM</name>
<dbReference type="NCBIfam" id="TIGR00556">
    <property type="entry name" value="pantethn_trn"/>
    <property type="match status" value="1"/>
</dbReference>
<feature type="binding site" evidence="8">
    <location>
        <position position="54"/>
    </location>
    <ligand>
        <name>Mg(2+)</name>
        <dbReference type="ChEBI" id="CHEBI:18420"/>
    </ligand>
</feature>
<comment type="function">
    <text evidence="8">Transfers the 4'-phosphopantetheine moiety from coenzyme A to a Ser of acyl-carrier-protein.</text>
</comment>
<gene>
    <name evidence="8" type="primary">acpS</name>
    <name evidence="10" type="ORF">HNQ47_000358</name>
</gene>
<reference evidence="10 11" key="1">
    <citation type="submission" date="2020-08" db="EMBL/GenBank/DDBJ databases">
        <title>Genomic Encyclopedia of Type Strains, Phase IV (KMG-IV): sequencing the most valuable type-strain genomes for metagenomic binning, comparative biology and taxonomic classification.</title>
        <authorList>
            <person name="Goeker M."/>
        </authorList>
    </citation>
    <scope>NUCLEOTIDE SEQUENCE [LARGE SCALE GENOMIC DNA]</scope>
    <source>
        <strain evidence="10 11">DSM 25799</strain>
    </source>
</reference>
<comment type="catalytic activity">
    <reaction evidence="8">
        <text>apo-[ACP] + CoA = holo-[ACP] + adenosine 3',5'-bisphosphate + H(+)</text>
        <dbReference type="Rhea" id="RHEA:12068"/>
        <dbReference type="Rhea" id="RHEA-COMP:9685"/>
        <dbReference type="Rhea" id="RHEA-COMP:9690"/>
        <dbReference type="ChEBI" id="CHEBI:15378"/>
        <dbReference type="ChEBI" id="CHEBI:29999"/>
        <dbReference type="ChEBI" id="CHEBI:57287"/>
        <dbReference type="ChEBI" id="CHEBI:58343"/>
        <dbReference type="ChEBI" id="CHEBI:64479"/>
        <dbReference type="EC" id="2.7.8.7"/>
    </reaction>
</comment>
<keyword evidence="2 8" id="KW-0808">Transferase</keyword>
<feature type="binding site" evidence="8">
    <location>
        <position position="8"/>
    </location>
    <ligand>
        <name>Mg(2+)</name>
        <dbReference type="ChEBI" id="CHEBI:18420"/>
    </ligand>
</feature>
<dbReference type="GO" id="GO:0006633">
    <property type="term" value="P:fatty acid biosynthetic process"/>
    <property type="evidence" value="ECO:0007669"/>
    <property type="project" value="UniProtKB-UniRule"/>
</dbReference>
<dbReference type="InterPro" id="IPR008278">
    <property type="entry name" value="4-PPantetheinyl_Trfase_dom"/>
</dbReference>
<evidence type="ECO:0000256" key="5">
    <source>
        <dbReference type="ARBA" id="ARBA00022842"/>
    </source>
</evidence>
<organism evidence="10 11">
    <name type="scientific">Catenisphaera adipataccumulans</name>
    <dbReference type="NCBI Taxonomy" id="700500"/>
    <lineage>
        <taxon>Bacteria</taxon>
        <taxon>Bacillati</taxon>
        <taxon>Bacillota</taxon>
        <taxon>Erysipelotrichia</taxon>
        <taxon>Erysipelotrichales</taxon>
        <taxon>Erysipelotrichaceae</taxon>
        <taxon>Catenisphaera</taxon>
    </lineage>
</organism>
<dbReference type="AlphaFoldDB" id="A0A7W8CVI3"/>
<keyword evidence="6 8" id="KW-0443">Lipid metabolism</keyword>
<sequence length="113" mass="12833">MIVGIGCDIVDINRIRADEQRLADRILTEREQAEYNRKGKAKTTYLAGRFAAKEALIKAGQTGRIRDYEILNDADGAPHITLPGYRVWISIAHEKETAIAMVVLERERDHENQ</sequence>
<evidence type="ECO:0000256" key="1">
    <source>
        <dbReference type="ARBA" id="ARBA00022516"/>
    </source>
</evidence>
<dbReference type="GO" id="GO:0005737">
    <property type="term" value="C:cytoplasm"/>
    <property type="evidence" value="ECO:0007669"/>
    <property type="project" value="UniProtKB-SubCell"/>
</dbReference>
<dbReference type="Pfam" id="PF01648">
    <property type="entry name" value="ACPS"/>
    <property type="match status" value="1"/>
</dbReference>
<evidence type="ECO:0000313" key="11">
    <source>
        <dbReference type="Proteomes" id="UP000539953"/>
    </source>
</evidence>
<dbReference type="Proteomes" id="UP000539953">
    <property type="component" value="Unassembled WGS sequence"/>
</dbReference>
<evidence type="ECO:0000256" key="8">
    <source>
        <dbReference type="HAMAP-Rule" id="MF_00101"/>
    </source>
</evidence>
<comment type="subcellular location">
    <subcellularLocation>
        <location evidence="8">Cytoplasm</location>
    </subcellularLocation>
</comment>
<evidence type="ECO:0000259" key="9">
    <source>
        <dbReference type="Pfam" id="PF01648"/>
    </source>
</evidence>
<evidence type="ECO:0000256" key="4">
    <source>
        <dbReference type="ARBA" id="ARBA00022832"/>
    </source>
</evidence>
<proteinExistence type="inferred from homology"/>
<protein>
    <recommendedName>
        <fullName evidence="8">Holo-[acyl-carrier-protein] synthase</fullName>
        <shortName evidence="8">Holo-ACP synthase</shortName>
        <ecNumber evidence="8">2.7.8.7</ecNumber>
    </recommendedName>
    <alternativeName>
        <fullName evidence="8">4'-phosphopantetheinyl transferase AcpS</fullName>
    </alternativeName>
</protein>
<comment type="cofactor">
    <cofactor evidence="8">
        <name>Mg(2+)</name>
        <dbReference type="ChEBI" id="CHEBI:18420"/>
    </cofactor>
</comment>
<keyword evidence="5 8" id="KW-0460">Magnesium</keyword>
<evidence type="ECO:0000256" key="6">
    <source>
        <dbReference type="ARBA" id="ARBA00023098"/>
    </source>
</evidence>
<accession>A0A7W8CVI3</accession>
<dbReference type="InterPro" id="IPR004568">
    <property type="entry name" value="Ppantetheine-prot_Trfase_dom"/>
</dbReference>
<keyword evidence="4 8" id="KW-0276">Fatty acid metabolism</keyword>
<dbReference type="GO" id="GO:0000287">
    <property type="term" value="F:magnesium ion binding"/>
    <property type="evidence" value="ECO:0007669"/>
    <property type="project" value="UniProtKB-UniRule"/>
</dbReference>
<evidence type="ECO:0000256" key="2">
    <source>
        <dbReference type="ARBA" id="ARBA00022679"/>
    </source>
</evidence>